<feature type="non-terminal residue" evidence="2">
    <location>
        <position position="1"/>
    </location>
</feature>
<reference evidence="2" key="1">
    <citation type="journal article" date="2023" name="IScience">
        <title>Live-bearing cockroach genome reveals convergent evolutionary mechanisms linked to viviparity in insects and beyond.</title>
        <authorList>
            <person name="Fouks B."/>
            <person name="Harrison M.C."/>
            <person name="Mikhailova A.A."/>
            <person name="Marchal E."/>
            <person name="English S."/>
            <person name="Carruthers M."/>
            <person name="Jennings E.C."/>
            <person name="Chiamaka E.L."/>
            <person name="Frigard R.A."/>
            <person name="Pippel M."/>
            <person name="Attardo G.M."/>
            <person name="Benoit J.B."/>
            <person name="Bornberg-Bauer E."/>
            <person name="Tobe S.S."/>
        </authorList>
    </citation>
    <scope>NUCLEOTIDE SEQUENCE</scope>
    <source>
        <strain evidence="2">Stay&amp;Tobe</strain>
    </source>
</reference>
<dbReference type="Proteomes" id="UP001233999">
    <property type="component" value="Unassembled WGS sequence"/>
</dbReference>
<comment type="caution">
    <text evidence="2">The sequence shown here is derived from an EMBL/GenBank/DDBJ whole genome shotgun (WGS) entry which is preliminary data.</text>
</comment>
<gene>
    <name evidence="2" type="ORF">L9F63_017222</name>
</gene>
<name>A0AAD7ZZC8_DIPPU</name>
<accession>A0AAD7ZZC8</accession>
<dbReference type="EMBL" id="JASPKZ010004928">
    <property type="protein sequence ID" value="KAJ9589584.1"/>
    <property type="molecule type" value="Genomic_DNA"/>
</dbReference>
<proteinExistence type="predicted"/>
<sequence>NVVMVTTNEGAPSSSDPESGTALSKLRQTLSSSLMTAQDKVHSTRIRMVVYHDATLAPCNHSSHGP</sequence>
<evidence type="ECO:0000313" key="2">
    <source>
        <dbReference type="EMBL" id="KAJ9589584.1"/>
    </source>
</evidence>
<organism evidence="2 3">
    <name type="scientific">Diploptera punctata</name>
    <name type="common">Pacific beetle cockroach</name>
    <dbReference type="NCBI Taxonomy" id="6984"/>
    <lineage>
        <taxon>Eukaryota</taxon>
        <taxon>Metazoa</taxon>
        <taxon>Ecdysozoa</taxon>
        <taxon>Arthropoda</taxon>
        <taxon>Hexapoda</taxon>
        <taxon>Insecta</taxon>
        <taxon>Pterygota</taxon>
        <taxon>Neoptera</taxon>
        <taxon>Polyneoptera</taxon>
        <taxon>Dictyoptera</taxon>
        <taxon>Blattodea</taxon>
        <taxon>Blaberoidea</taxon>
        <taxon>Blaberidae</taxon>
        <taxon>Diplopterinae</taxon>
        <taxon>Diploptera</taxon>
    </lineage>
</organism>
<evidence type="ECO:0000313" key="3">
    <source>
        <dbReference type="Proteomes" id="UP001233999"/>
    </source>
</evidence>
<feature type="region of interest" description="Disordered" evidence="1">
    <location>
        <begin position="1"/>
        <end position="23"/>
    </location>
</feature>
<keyword evidence="3" id="KW-1185">Reference proteome</keyword>
<protein>
    <submittedName>
        <fullName evidence="2">Uncharacterized protein</fullName>
    </submittedName>
</protein>
<evidence type="ECO:0000256" key="1">
    <source>
        <dbReference type="SAM" id="MobiDB-lite"/>
    </source>
</evidence>
<feature type="non-terminal residue" evidence="2">
    <location>
        <position position="66"/>
    </location>
</feature>
<dbReference type="AlphaFoldDB" id="A0AAD7ZZC8"/>
<reference evidence="2" key="2">
    <citation type="submission" date="2023-05" db="EMBL/GenBank/DDBJ databases">
        <authorList>
            <person name="Fouks B."/>
        </authorList>
    </citation>
    <scope>NUCLEOTIDE SEQUENCE</scope>
    <source>
        <strain evidence="2">Stay&amp;Tobe</strain>
        <tissue evidence="2">Testes</tissue>
    </source>
</reference>